<evidence type="ECO:0000256" key="2">
    <source>
        <dbReference type="ARBA" id="ARBA00022475"/>
    </source>
</evidence>
<evidence type="ECO:0000256" key="3">
    <source>
        <dbReference type="ARBA" id="ARBA00022519"/>
    </source>
</evidence>
<dbReference type="AlphaFoldDB" id="A0A9N7CB35"/>
<keyword evidence="6 7" id="KW-0012">Acyltransferase</keyword>
<dbReference type="GO" id="GO:0009247">
    <property type="term" value="P:glycolipid biosynthetic process"/>
    <property type="evidence" value="ECO:0007669"/>
    <property type="project" value="UniProtKB-ARBA"/>
</dbReference>
<evidence type="ECO:0000313" key="7">
    <source>
        <dbReference type="EMBL" id="AQU86544.1"/>
    </source>
</evidence>
<dbReference type="KEGG" id="kna:B0W47_02695"/>
<name>A0A9N7CB35_9PROT</name>
<dbReference type="Proteomes" id="UP000189683">
    <property type="component" value="Chromosome"/>
</dbReference>
<keyword evidence="2" id="KW-1003">Cell membrane</keyword>
<protein>
    <submittedName>
        <fullName evidence="7">Lauroyl acyltransferase</fullName>
    </submittedName>
</protein>
<dbReference type="EMBL" id="CP019875">
    <property type="protein sequence ID" value="AQU86544.1"/>
    <property type="molecule type" value="Genomic_DNA"/>
</dbReference>
<proteinExistence type="predicted"/>
<evidence type="ECO:0000256" key="1">
    <source>
        <dbReference type="ARBA" id="ARBA00004533"/>
    </source>
</evidence>
<dbReference type="CDD" id="cd07984">
    <property type="entry name" value="LPLAT_LABLAT-like"/>
    <property type="match status" value="1"/>
</dbReference>
<evidence type="ECO:0000256" key="4">
    <source>
        <dbReference type="ARBA" id="ARBA00022679"/>
    </source>
</evidence>
<dbReference type="InterPro" id="IPR004960">
    <property type="entry name" value="LipA_acyltrans"/>
</dbReference>
<organism evidence="7 8">
    <name type="scientific">Komagataeibacter nataicola</name>
    <dbReference type="NCBI Taxonomy" id="265960"/>
    <lineage>
        <taxon>Bacteria</taxon>
        <taxon>Pseudomonadati</taxon>
        <taxon>Pseudomonadota</taxon>
        <taxon>Alphaproteobacteria</taxon>
        <taxon>Acetobacterales</taxon>
        <taxon>Acetobacteraceae</taxon>
        <taxon>Komagataeibacter</taxon>
    </lineage>
</organism>
<evidence type="ECO:0000256" key="5">
    <source>
        <dbReference type="ARBA" id="ARBA00023136"/>
    </source>
</evidence>
<gene>
    <name evidence="7" type="ORF">B0W47_02695</name>
</gene>
<dbReference type="GO" id="GO:0016746">
    <property type="term" value="F:acyltransferase activity"/>
    <property type="evidence" value="ECO:0007669"/>
    <property type="project" value="UniProtKB-KW"/>
</dbReference>
<keyword evidence="4" id="KW-0808">Transferase</keyword>
<comment type="subcellular location">
    <subcellularLocation>
        <location evidence="1">Cell inner membrane</location>
    </subcellularLocation>
</comment>
<evidence type="ECO:0000313" key="8">
    <source>
        <dbReference type="Proteomes" id="UP000189683"/>
    </source>
</evidence>
<dbReference type="Pfam" id="PF03279">
    <property type="entry name" value="Lip_A_acyltrans"/>
    <property type="match status" value="1"/>
</dbReference>
<dbReference type="PANTHER" id="PTHR30606:SF9">
    <property type="entry name" value="LIPID A BIOSYNTHESIS LAUROYLTRANSFERASE"/>
    <property type="match status" value="1"/>
</dbReference>
<dbReference type="GO" id="GO:0005886">
    <property type="term" value="C:plasma membrane"/>
    <property type="evidence" value="ECO:0007669"/>
    <property type="project" value="UniProtKB-SubCell"/>
</dbReference>
<sequence>MAGHDTAMKAGQPTRQMRLEAALLRGLVAIFRRIGPVRASNLGGWLCRTVGPRLPVSKIADANLRLAMPELDGGMRSTIIRAMWDNIGRNAGELPHLATLPRNPADGSPGWDVVGGEHLIAQAARGGPTIFVSGHIGNWEMLPPAVARYGLPFSSFYRAPNNPLVDRILCDLRDDAMGEPVPLFAKGARGARGALAHILRGGHLGMLVDQKMNDGVAARFFGHPAMTAGAMAAMALKLRCPVIPGYIERLGPARLRMHVHPPIDLPDSGDRAADQMTLTQQVNDWIEGTIRQQPGSWLWIHRRWNRHMPTNSLSGWGTL</sequence>
<keyword evidence="3" id="KW-0997">Cell inner membrane</keyword>
<accession>A0A9N7CB35</accession>
<evidence type="ECO:0000256" key="6">
    <source>
        <dbReference type="ARBA" id="ARBA00023315"/>
    </source>
</evidence>
<keyword evidence="5" id="KW-0472">Membrane</keyword>
<reference evidence="8" key="1">
    <citation type="submission" date="2017-02" db="EMBL/GenBank/DDBJ databases">
        <title>zhang.</title>
        <authorList>
            <person name="Zhang H."/>
        </authorList>
    </citation>
    <scope>NUCLEOTIDE SEQUENCE [LARGE SCALE GENOMIC DNA]</scope>
    <source>
        <strain evidence="8">RZS01</strain>
    </source>
</reference>
<dbReference type="PANTHER" id="PTHR30606">
    <property type="entry name" value="LIPID A BIOSYNTHESIS LAUROYL ACYLTRANSFERASE"/>
    <property type="match status" value="1"/>
</dbReference>